<dbReference type="SMART" id="SM00245">
    <property type="entry name" value="TSPc"/>
    <property type="match status" value="1"/>
</dbReference>
<dbReference type="SUPFAM" id="SSF50156">
    <property type="entry name" value="PDZ domain-like"/>
    <property type="match status" value="1"/>
</dbReference>
<dbReference type="SMART" id="SM00228">
    <property type="entry name" value="PDZ"/>
    <property type="match status" value="1"/>
</dbReference>
<dbReference type="SUPFAM" id="SSF52096">
    <property type="entry name" value="ClpP/crotonase"/>
    <property type="match status" value="1"/>
</dbReference>
<gene>
    <name evidence="2" type="ORF">COU47_03635</name>
</gene>
<sequence>MRKRIGVFAWIFAACILIFGGCASTHQSTTEGVAQQASAGSSLSPGVSLLGFAKRSLMFEEVEKLVLRDSYYLPKDAGQKRRVFSTCMDRYKNAGTDDPTRTNELTEALNACNAEDKWDAYFSPDAWQDFQIGMGTSFGGIGVEIGWDGNKTGLLISNILPGSPLEQLQVHVGDVIRSIRQENETDPVCVEGRELKDLIRLIRGPIGTKVFLEIWRGQECIGTFSVERQEVDPRHIVTKTFNNGTVGYIQFSGFEQDLFREKIRPAIESFIASGVRKIIFDVRGNPGGLIEEPLYLSVGFMEPRAMMLSVCRRDSCKNYIAPEGRALFRDVAVVILIDKKSASASELFAGIMKTHRKAFLIGETTYGKGCVQVVETLYSSPGSAVKITTALFYFDLAHTITPEGNGVAPDLMVINNDPGRDAQLEAALEYFRLMERNGH</sequence>
<dbReference type="Pfam" id="PF03572">
    <property type="entry name" value="Peptidase_S41"/>
    <property type="match status" value="1"/>
</dbReference>
<evidence type="ECO:0000259" key="1">
    <source>
        <dbReference type="PROSITE" id="PS50106"/>
    </source>
</evidence>
<evidence type="ECO:0000313" key="3">
    <source>
        <dbReference type="Proteomes" id="UP000231503"/>
    </source>
</evidence>
<dbReference type="EMBL" id="PFCO01000008">
    <property type="protein sequence ID" value="PIR69432.1"/>
    <property type="molecule type" value="Genomic_DNA"/>
</dbReference>
<dbReference type="PROSITE" id="PS50106">
    <property type="entry name" value="PDZ"/>
    <property type="match status" value="1"/>
</dbReference>
<dbReference type="PANTHER" id="PTHR32060:SF22">
    <property type="entry name" value="CARBOXYL-TERMINAL-PROCESSING PEPTIDASE 3, CHLOROPLASTIC"/>
    <property type="match status" value="1"/>
</dbReference>
<dbReference type="Gene3D" id="2.30.42.10">
    <property type="match status" value="1"/>
</dbReference>
<dbReference type="GO" id="GO:0008236">
    <property type="term" value="F:serine-type peptidase activity"/>
    <property type="evidence" value="ECO:0007669"/>
    <property type="project" value="InterPro"/>
</dbReference>
<dbReference type="PROSITE" id="PS51257">
    <property type="entry name" value="PROKAR_LIPOPROTEIN"/>
    <property type="match status" value="1"/>
</dbReference>
<dbReference type="GO" id="GO:0006508">
    <property type="term" value="P:proteolysis"/>
    <property type="evidence" value="ECO:0007669"/>
    <property type="project" value="InterPro"/>
</dbReference>
<dbReference type="CDD" id="cd06567">
    <property type="entry name" value="Peptidase_S41"/>
    <property type="match status" value="1"/>
</dbReference>
<dbReference type="PANTHER" id="PTHR32060">
    <property type="entry name" value="TAIL-SPECIFIC PROTEASE"/>
    <property type="match status" value="1"/>
</dbReference>
<feature type="domain" description="PDZ" evidence="1">
    <location>
        <begin position="139"/>
        <end position="203"/>
    </location>
</feature>
<proteinExistence type="predicted"/>
<dbReference type="GO" id="GO:0007165">
    <property type="term" value="P:signal transduction"/>
    <property type="evidence" value="ECO:0007669"/>
    <property type="project" value="TreeGrafter"/>
</dbReference>
<dbReference type="GO" id="GO:0030288">
    <property type="term" value="C:outer membrane-bounded periplasmic space"/>
    <property type="evidence" value="ECO:0007669"/>
    <property type="project" value="TreeGrafter"/>
</dbReference>
<dbReference type="Gene3D" id="3.30.750.44">
    <property type="match status" value="1"/>
</dbReference>
<dbReference type="Gene3D" id="3.90.226.10">
    <property type="entry name" value="2-enoyl-CoA Hydratase, Chain A, domain 1"/>
    <property type="match status" value="1"/>
</dbReference>
<evidence type="ECO:0000313" key="2">
    <source>
        <dbReference type="EMBL" id="PIR69432.1"/>
    </source>
</evidence>
<comment type="caution">
    <text evidence="2">The sequence shown here is derived from an EMBL/GenBank/DDBJ whole genome shotgun (WGS) entry which is preliminary data.</text>
</comment>
<dbReference type="InterPro" id="IPR029045">
    <property type="entry name" value="ClpP/crotonase-like_dom_sf"/>
</dbReference>
<reference evidence="3" key="1">
    <citation type="submission" date="2017-09" db="EMBL/GenBank/DDBJ databases">
        <title>Depth-based differentiation of microbial function through sediment-hosted aquifers and enrichment of novel symbionts in the deep terrestrial subsurface.</title>
        <authorList>
            <person name="Probst A.J."/>
            <person name="Ladd B."/>
            <person name="Jarett J.K."/>
            <person name="Geller-Mcgrath D.E."/>
            <person name="Sieber C.M.K."/>
            <person name="Emerson J.B."/>
            <person name="Anantharaman K."/>
            <person name="Thomas B.C."/>
            <person name="Malmstrom R."/>
            <person name="Stieglmeier M."/>
            <person name="Klingl A."/>
            <person name="Woyke T."/>
            <person name="Ryan C.M."/>
            <person name="Banfield J.F."/>
        </authorList>
    </citation>
    <scope>NUCLEOTIDE SEQUENCE [LARGE SCALE GENOMIC DNA]</scope>
</reference>
<organism evidence="2 3">
    <name type="scientific">Candidatus Niyogibacteria bacterium CG10_big_fil_rev_8_21_14_0_10_46_36</name>
    <dbReference type="NCBI Taxonomy" id="1974726"/>
    <lineage>
        <taxon>Bacteria</taxon>
        <taxon>Candidatus Niyogiibacteriota</taxon>
    </lineage>
</organism>
<dbReference type="Proteomes" id="UP000231503">
    <property type="component" value="Unassembled WGS sequence"/>
</dbReference>
<protein>
    <recommendedName>
        <fullName evidence="1">PDZ domain-containing protein</fullName>
    </recommendedName>
</protein>
<dbReference type="GO" id="GO:0004175">
    <property type="term" value="F:endopeptidase activity"/>
    <property type="evidence" value="ECO:0007669"/>
    <property type="project" value="TreeGrafter"/>
</dbReference>
<name>A0A2H0TD01_9BACT</name>
<accession>A0A2H0TD01</accession>
<dbReference type="InterPro" id="IPR005151">
    <property type="entry name" value="Tail-specific_protease"/>
</dbReference>
<dbReference type="InterPro" id="IPR036034">
    <property type="entry name" value="PDZ_sf"/>
</dbReference>
<dbReference type="AlphaFoldDB" id="A0A2H0TD01"/>
<dbReference type="InterPro" id="IPR001478">
    <property type="entry name" value="PDZ"/>
</dbReference>